<dbReference type="AlphaFoldDB" id="B6K4G0"/>
<name>B6K4G0_SCHJY</name>
<dbReference type="InterPro" id="IPR050335">
    <property type="entry name" value="ERT1_acuK_gluconeogen_tf"/>
</dbReference>
<evidence type="ECO:0000256" key="6">
    <source>
        <dbReference type="ARBA" id="ARBA00023242"/>
    </source>
</evidence>
<keyword evidence="2" id="KW-0862">Zinc</keyword>
<dbReference type="SMART" id="SM00066">
    <property type="entry name" value="GAL4"/>
    <property type="match status" value="1"/>
</dbReference>
<keyword evidence="1" id="KW-0479">Metal-binding</keyword>
<feature type="region of interest" description="Disordered" evidence="7">
    <location>
        <begin position="128"/>
        <end position="199"/>
    </location>
</feature>
<gene>
    <name evidence="10" type="primary">pho7</name>
    <name evidence="9" type="ORF">SJAG_03519</name>
</gene>
<feature type="compositionally biased region" description="Basic residues" evidence="7">
    <location>
        <begin position="411"/>
        <end position="425"/>
    </location>
</feature>
<feature type="region of interest" description="Disordered" evidence="7">
    <location>
        <begin position="62"/>
        <end position="109"/>
    </location>
</feature>
<dbReference type="GO" id="GO:0003677">
    <property type="term" value="F:DNA binding"/>
    <property type="evidence" value="ECO:0007669"/>
    <property type="project" value="UniProtKB-KW"/>
</dbReference>
<dbReference type="GO" id="GO:0008270">
    <property type="term" value="F:zinc ion binding"/>
    <property type="evidence" value="ECO:0007669"/>
    <property type="project" value="InterPro"/>
</dbReference>
<evidence type="ECO:0000313" key="11">
    <source>
        <dbReference type="Proteomes" id="UP000001744"/>
    </source>
</evidence>
<evidence type="ECO:0000313" key="10">
    <source>
        <dbReference type="JaponicusDB" id="SJAG_03519"/>
    </source>
</evidence>
<feature type="region of interest" description="Disordered" evidence="7">
    <location>
        <begin position="630"/>
        <end position="675"/>
    </location>
</feature>
<keyword evidence="4" id="KW-0238">DNA-binding</keyword>
<dbReference type="PROSITE" id="PS50048">
    <property type="entry name" value="ZN2_CY6_FUNGAL_2"/>
    <property type="match status" value="1"/>
</dbReference>
<feature type="region of interest" description="Disordered" evidence="7">
    <location>
        <begin position="341"/>
        <end position="368"/>
    </location>
</feature>
<sequence>MNQRDPLPISPSSFSVPQTDSEALSGNAADYSALTSHMLAFDHQNNLQQLHSLGPQLNAVHINEPNKRRPSYHANSSTPSPTQISSQQQQQQQQQQPSLPKQTVPPQHQTSYTDYHAETLLEDLHMQRRPSHGQQSQQQAPRPVLSHRSSYEQPPYMSPSVGFTPDTKEQHHQRPPLLHPYNRNHSFSQERPPDLSKSHFPYMSASAPPSVFNLATPFSGKPEDFLAARDSSLMMSVDPWDAIRFPDFLPAQPTGLESRASIDLSPNESDEFSASMSHSYEFSRRRHESLSAADMPQGLPSEFDLLTALPTPTQAASMTLPAYSMPASFSNPRRSIDEGLAATAAGATSASSSSKPASNGATDEVKVKKKRHQTKRACAKCQRDNKKCDESRPCMRCRRNKAESECIDLPRKKRPSGLKRGRYKKSGSNENAKANAVKQSVEASKAAAASLVQSTTVPASTTDTAMMSSSSFAPPVKQQQPSHTHDVQGSSDVPMAYEMEHHHHQHPWTNAAAAAVAAPWEGANAVSHGVRSFSSTADAGFGHGFAHDHQCLELDCGTMGYTVNVGGSSEHADCSHSHSQSDALQGGSGASTAQNLESPSAAIVAPGPVSAKKSAPAPLDLAAMSASMAYQNPTNNGGNNNNNTNNSNSSMLWSASAPHSADLSSFPSTSHVQTNSHELTANTPLYHPQLHEQQQRQRRPSHGQQSKPQLQQHHHPYSAIDMVDGSGRRRHHHHYHPPDPATASSFLQLFNDETSPQYEYSTVPVKSERRSSIYDGYTSDHSAHSAHMTHPKTTPLMQRDANMPPPLHPAAEVAQSFASTLQPPSASIDIPGLTPSDFDTFPVVPGAQPLSSAAAASDIEDPCSSASVSAAPTPYNSGNSFENPWIDQLVQQALNL</sequence>
<evidence type="ECO:0000313" key="9">
    <source>
        <dbReference type="EMBL" id="EEB08367.1"/>
    </source>
</evidence>
<reference evidence="9 11" key="1">
    <citation type="journal article" date="2011" name="Science">
        <title>Comparative functional genomics of the fission yeasts.</title>
        <authorList>
            <person name="Rhind N."/>
            <person name="Chen Z."/>
            <person name="Yassour M."/>
            <person name="Thompson D.A."/>
            <person name="Haas B.J."/>
            <person name="Habib N."/>
            <person name="Wapinski I."/>
            <person name="Roy S."/>
            <person name="Lin M.F."/>
            <person name="Heiman D.I."/>
            <person name="Young S.K."/>
            <person name="Furuya K."/>
            <person name="Guo Y."/>
            <person name="Pidoux A."/>
            <person name="Chen H.M."/>
            <person name="Robbertse B."/>
            <person name="Goldberg J.M."/>
            <person name="Aoki K."/>
            <person name="Bayne E.H."/>
            <person name="Berlin A.M."/>
            <person name="Desjardins C.A."/>
            <person name="Dobbs E."/>
            <person name="Dukaj L."/>
            <person name="Fan L."/>
            <person name="FitzGerald M.G."/>
            <person name="French C."/>
            <person name="Gujja S."/>
            <person name="Hansen K."/>
            <person name="Keifenheim D."/>
            <person name="Levin J.Z."/>
            <person name="Mosher R.A."/>
            <person name="Mueller C.A."/>
            <person name="Pfiffner J."/>
            <person name="Priest M."/>
            <person name="Russ C."/>
            <person name="Smialowska A."/>
            <person name="Swoboda P."/>
            <person name="Sykes S.M."/>
            <person name="Vaughn M."/>
            <person name="Vengrova S."/>
            <person name="Yoder R."/>
            <person name="Zeng Q."/>
            <person name="Allshire R."/>
            <person name="Baulcombe D."/>
            <person name="Birren B.W."/>
            <person name="Brown W."/>
            <person name="Ekwall K."/>
            <person name="Kellis M."/>
            <person name="Leatherwood J."/>
            <person name="Levin H."/>
            <person name="Margalit H."/>
            <person name="Martienssen R."/>
            <person name="Nieduszynski C.A."/>
            <person name="Spatafora J.W."/>
            <person name="Friedman N."/>
            <person name="Dalgaard J.Z."/>
            <person name="Baumann P."/>
            <person name="Niki H."/>
            <person name="Regev A."/>
            <person name="Nusbaum C."/>
        </authorList>
    </citation>
    <scope>NUCLEOTIDE SEQUENCE [LARGE SCALE GENOMIC DNA]</scope>
    <source>
        <strain evidence="11">yFS275 / FY16936</strain>
    </source>
</reference>
<dbReference type="JaponicusDB" id="SJAG_03519">
    <property type="gene designation" value="pho7"/>
</dbReference>
<evidence type="ECO:0000256" key="7">
    <source>
        <dbReference type="SAM" id="MobiDB-lite"/>
    </source>
</evidence>
<evidence type="ECO:0000256" key="2">
    <source>
        <dbReference type="ARBA" id="ARBA00022833"/>
    </source>
</evidence>
<feature type="compositionally biased region" description="Polar residues" evidence="7">
    <location>
        <begin position="702"/>
        <end position="711"/>
    </location>
</feature>
<keyword evidence="5" id="KW-0804">Transcription</keyword>
<feature type="region of interest" description="Disordered" evidence="7">
    <location>
        <begin position="463"/>
        <end position="489"/>
    </location>
</feature>
<feature type="region of interest" description="Disordered" evidence="7">
    <location>
        <begin position="690"/>
        <end position="742"/>
    </location>
</feature>
<feature type="region of interest" description="Disordered" evidence="7">
    <location>
        <begin position="411"/>
        <end position="438"/>
    </location>
</feature>
<dbReference type="EMBL" id="KE651167">
    <property type="protein sequence ID" value="EEB08367.1"/>
    <property type="molecule type" value="Genomic_DNA"/>
</dbReference>
<dbReference type="InterPro" id="IPR001138">
    <property type="entry name" value="Zn2Cys6_DnaBD"/>
</dbReference>
<dbReference type="eggNOG" id="ENOG502S5JI">
    <property type="taxonomic scope" value="Eukaryota"/>
</dbReference>
<feature type="domain" description="Zn(2)-C6 fungal-type" evidence="8">
    <location>
        <begin position="377"/>
        <end position="406"/>
    </location>
</feature>
<feature type="region of interest" description="Disordered" evidence="7">
    <location>
        <begin position="568"/>
        <end position="594"/>
    </location>
</feature>
<dbReference type="CDD" id="cd00067">
    <property type="entry name" value="GAL4"/>
    <property type="match status" value="1"/>
</dbReference>
<proteinExistence type="predicted"/>
<feature type="compositionally biased region" description="Low complexity" evidence="7">
    <location>
        <begin position="634"/>
        <end position="650"/>
    </location>
</feature>
<keyword evidence="6" id="KW-0539">Nucleus</keyword>
<evidence type="ECO:0000256" key="3">
    <source>
        <dbReference type="ARBA" id="ARBA00023015"/>
    </source>
</evidence>
<organism evidence="9 11">
    <name type="scientific">Schizosaccharomyces japonicus (strain yFS275 / FY16936)</name>
    <name type="common">Fission yeast</name>
    <dbReference type="NCBI Taxonomy" id="402676"/>
    <lineage>
        <taxon>Eukaryota</taxon>
        <taxon>Fungi</taxon>
        <taxon>Dikarya</taxon>
        <taxon>Ascomycota</taxon>
        <taxon>Taphrinomycotina</taxon>
        <taxon>Schizosaccharomycetes</taxon>
        <taxon>Schizosaccharomycetales</taxon>
        <taxon>Schizosaccharomycetaceae</taxon>
        <taxon>Schizosaccharomyces</taxon>
    </lineage>
</organism>
<keyword evidence="3" id="KW-0805">Transcription regulation</keyword>
<dbReference type="HOGENOM" id="CLU_322923_0_0_1"/>
<feature type="compositionally biased region" description="Polar residues" evidence="7">
    <location>
        <begin position="477"/>
        <end position="489"/>
    </location>
</feature>
<dbReference type="Proteomes" id="UP000001744">
    <property type="component" value="Unassembled WGS sequence"/>
</dbReference>
<feature type="compositionally biased region" description="Polar residues" evidence="7">
    <location>
        <begin position="426"/>
        <end position="438"/>
    </location>
</feature>
<feature type="compositionally biased region" description="Low complexity" evidence="7">
    <location>
        <begin position="341"/>
        <end position="362"/>
    </location>
</feature>
<dbReference type="GO" id="GO:0000981">
    <property type="term" value="F:DNA-binding transcription factor activity, RNA polymerase II-specific"/>
    <property type="evidence" value="ECO:0007669"/>
    <property type="project" value="InterPro"/>
</dbReference>
<accession>B6K4G0</accession>
<feature type="region of interest" description="Disordered" evidence="7">
    <location>
        <begin position="1"/>
        <end position="28"/>
    </location>
</feature>
<dbReference type="STRING" id="402676.B6K4G0"/>
<feature type="compositionally biased region" description="Polar residues" evidence="7">
    <location>
        <begin position="10"/>
        <end position="24"/>
    </location>
</feature>
<evidence type="ECO:0000256" key="4">
    <source>
        <dbReference type="ARBA" id="ARBA00023125"/>
    </source>
</evidence>
<dbReference type="GeneID" id="7048776"/>
<dbReference type="VEuPathDB" id="FungiDB:SJAG_03519"/>
<keyword evidence="11" id="KW-1185">Reference proteome</keyword>
<evidence type="ECO:0000256" key="1">
    <source>
        <dbReference type="ARBA" id="ARBA00022723"/>
    </source>
</evidence>
<dbReference type="RefSeq" id="XP_002174660.1">
    <property type="nucleotide sequence ID" value="XM_002174624.2"/>
</dbReference>
<evidence type="ECO:0000256" key="5">
    <source>
        <dbReference type="ARBA" id="ARBA00023163"/>
    </source>
</evidence>
<dbReference type="OrthoDB" id="5363009at2759"/>
<feature type="compositionally biased region" description="Low complexity" evidence="7">
    <location>
        <begin position="76"/>
        <end position="102"/>
    </location>
</feature>
<evidence type="ECO:0000259" key="8">
    <source>
        <dbReference type="PROSITE" id="PS50048"/>
    </source>
</evidence>
<dbReference type="PANTHER" id="PTHR47659:SF7">
    <property type="entry name" value="FUNGAL TRANSCRIPTIONAL REGULATORY PROTEIN, N-TERMINAL DOMAIN-CONTAINING PROTEIN"/>
    <property type="match status" value="1"/>
</dbReference>
<dbReference type="PANTHER" id="PTHR47659">
    <property type="entry name" value="ZN(II)2CYS6 TRANSCRIPTION FACTOR (EUROFUNG)-RELATED"/>
    <property type="match status" value="1"/>
</dbReference>
<protein>
    <submittedName>
        <fullName evidence="9">Transcription factor</fullName>
    </submittedName>
</protein>
<feature type="compositionally biased region" description="Polar residues" evidence="7">
    <location>
        <begin position="662"/>
        <end position="675"/>
    </location>
</feature>